<evidence type="ECO:0008006" key="3">
    <source>
        <dbReference type="Google" id="ProtNLM"/>
    </source>
</evidence>
<evidence type="ECO:0000313" key="2">
    <source>
        <dbReference type="Proteomes" id="UP000230069"/>
    </source>
</evidence>
<dbReference type="Gene3D" id="3.10.20.90">
    <property type="entry name" value="Phosphatidylinositol 3-kinase Catalytic Subunit, Chain A, domain 1"/>
    <property type="match status" value="1"/>
</dbReference>
<evidence type="ECO:0000313" key="1">
    <source>
        <dbReference type="EMBL" id="PIA54185.1"/>
    </source>
</evidence>
<dbReference type="STRING" id="218851.A0A2G5EEJ0"/>
<dbReference type="InParanoid" id="A0A2G5EEJ0"/>
<protein>
    <recommendedName>
        <fullName evidence="3">Ubiquitinyl hydrolase 1</fullName>
    </recommendedName>
</protein>
<organism evidence="1 2">
    <name type="scientific">Aquilegia coerulea</name>
    <name type="common">Rocky mountain columbine</name>
    <dbReference type="NCBI Taxonomy" id="218851"/>
    <lineage>
        <taxon>Eukaryota</taxon>
        <taxon>Viridiplantae</taxon>
        <taxon>Streptophyta</taxon>
        <taxon>Embryophyta</taxon>
        <taxon>Tracheophyta</taxon>
        <taxon>Spermatophyta</taxon>
        <taxon>Magnoliopsida</taxon>
        <taxon>Ranunculales</taxon>
        <taxon>Ranunculaceae</taxon>
        <taxon>Thalictroideae</taxon>
        <taxon>Aquilegia</taxon>
    </lineage>
</organism>
<sequence>MAEHEKYFQNYLPHVFRVSGVYRKIGTESLPILVSVCTSVIIRSKIFSYDEVVEKVAQQLHVDNPSKIRLTTHNYIHGDKNNLSDMLVRYNQISDILYYEVLDLDNPLSERDHIKILKLDYFHATKDEVSIHTIECLKLHRIDSMPHSHTSSGCSAQY</sequence>
<dbReference type="Proteomes" id="UP000230069">
    <property type="component" value="Unassembled WGS sequence"/>
</dbReference>
<dbReference type="AlphaFoldDB" id="A0A2G5EEJ0"/>
<keyword evidence="2" id="KW-1185">Reference proteome</keyword>
<accession>A0A2G5EEJ0</accession>
<proteinExistence type="predicted"/>
<reference evidence="1 2" key="1">
    <citation type="submission" date="2017-09" db="EMBL/GenBank/DDBJ databases">
        <title>WGS assembly of Aquilegia coerulea Goldsmith.</title>
        <authorList>
            <person name="Hodges S."/>
            <person name="Kramer E."/>
            <person name="Nordborg M."/>
            <person name="Tomkins J."/>
            <person name="Borevitz J."/>
            <person name="Derieg N."/>
            <person name="Yan J."/>
            <person name="Mihaltcheva S."/>
            <person name="Hayes R.D."/>
            <person name="Rokhsar D."/>
        </authorList>
    </citation>
    <scope>NUCLEOTIDE SEQUENCE [LARGE SCALE GENOMIC DNA]</scope>
    <source>
        <strain evidence="2">cv. Goldsmith</strain>
    </source>
</reference>
<dbReference type="EMBL" id="KZ305026">
    <property type="protein sequence ID" value="PIA54185.1"/>
    <property type="molecule type" value="Genomic_DNA"/>
</dbReference>
<gene>
    <name evidence="1" type="ORF">AQUCO_00900615v1</name>
</gene>
<dbReference type="OrthoDB" id="289038at2759"/>
<name>A0A2G5EEJ0_AQUCA</name>